<reference evidence="2" key="2">
    <citation type="submission" date="2019-02" db="EMBL/GenBank/DDBJ databases">
        <authorList>
            <person name="Lutz S."/>
            <person name="Schori C."/>
            <person name="Ahrens C.H."/>
            <person name="Gueguen E."/>
        </authorList>
    </citation>
    <scope>NUCLEOTIDE SEQUENCE</scope>
    <source>
        <strain evidence="2">Psy35</strain>
    </source>
</reference>
<organism evidence="1 3">
    <name type="scientific">Pseudomonas viridiflava</name>
    <name type="common">Phytomonas viridiflava</name>
    <dbReference type="NCBI Taxonomy" id="33069"/>
    <lineage>
        <taxon>Bacteria</taxon>
        <taxon>Pseudomonadati</taxon>
        <taxon>Pseudomonadota</taxon>
        <taxon>Gammaproteobacteria</taxon>
        <taxon>Pseudomonadales</taxon>
        <taxon>Pseudomonadaceae</taxon>
        <taxon>Pseudomonas</taxon>
    </lineage>
</organism>
<dbReference type="KEGG" id="pvd:CFBP1590_0353"/>
<sequence>MLRLPLTGMTMSNPQNGHHACDISAHGAPSLMMRAPGLPLRVTRFILNAGHYHYSGLVSVTAAVWNCALAGVTLRLLGSLNELYTVTPMRRKNA</sequence>
<reference evidence="1 3" key="1">
    <citation type="submission" date="2017-05" db="EMBL/GenBank/DDBJ databases">
        <authorList>
            <person name="Song R."/>
            <person name="Chenine A.L."/>
            <person name="Ruprecht R.M."/>
        </authorList>
    </citation>
    <scope>NUCLEOTIDE SEQUENCE [LARGE SCALE GENOMIC DNA]</scope>
    <source>
        <strain evidence="1 3">CFBP 1590</strain>
    </source>
</reference>
<protein>
    <submittedName>
        <fullName evidence="1">Uncharacterized protein</fullName>
    </submittedName>
</protein>
<dbReference type="EMBL" id="CP036495">
    <property type="protein sequence ID" value="UZA66964.1"/>
    <property type="molecule type" value="Genomic_DNA"/>
</dbReference>
<dbReference type="GeneID" id="47767101"/>
<accession>A0A1Y6JDE2</accession>
<name>A0A1Y6JDE2_PSEVI</name>
<dbReference type="RefSeq" id="WP_134674697.1">
    <property type="nucleotide sequence ID" value="NZ_CP036495.1"/>
</dbReference>
<evidence type="ECO:0000313" key="3">
    <source>
        <dbReference type="Proteomes" id="UP000196842"/>
    </source>
</evidence>
<evidence type="ECO:0000313" key="1">
    <source>
        <dbReference type="EMBL" id="SMS07938.1"/>
    </source>
</evidence>
<gene>
    <name evidence="1" type="ORF">CFBP1590_0353</name>
    <name evidence="2" type="ORF">EZZ81_01435</name>
</gene>
<dbReference type="Proteomes" id="UP001163644">
    <property type="component" value="Chromosome"/>
</dbReference>
<dbReference type="Proteomes" id="UP000196842">
    <property type="component" value="Chromosome I"/>
</dbReference>
<proteinExistence type="predicted"/>
<dbReference type="EMBL" id="LT855380">
    <property type="protein sequence ID" value="SMS07938.1"/>
    <property type="molecule type" value="Genomic_DNA"/>
</dbReference>
<evidence type="ECO:0000313" key="2">
    <source>
        <dbReference type="EMBL" id="UZA66964.1"/>
    </source>
</evidence>
<dbReference type="AlphaFoldDB" id="A0A1Y6JDE2"/>